<evidence type="ECO:0000259" key="2">
    <source>
        <dbReference type="Pfam" id="PF12937"/>
    </source>
</evidence>
<dbReference type="AlphaFoldDB" id="A0A833VEM9"/>
<accession>A0A833VEM9</accession>
<evidence type="ECO:0000313" key="4">
    <source>
        <dbReference type="Proteomes" id="UP000623129"/>
    </source>
</evidence>
<dbReference type="PANTHER" id="PTHR33736">
    <property type="entry name" value="F-BOX PROTEIN-RELATED"/>
    <property type="match status" value="1"/>
</dbReference>
<keyword evidence="4" id="KW-1185">Reference proteome</keyword>
<reference evidence="3" key="1">
    <citation type="submission" date="2020-01" db="EMBL/GenBank/DDBJ databases">
        <title>Genome sequence of Kobresia littledalei, the first chromosome-level genome in the family Cyperaceae.</title>
        <authorList>
            <person name="Qu G."/>
        </authorList>
    </citation>
    <scope>NUCLEOTIDE SEQUENCE</scope>
    <source>
        <strain evidence="3">C.B.Clarke</strain>
        <tissue evidence="3">Leaf</tissue>
    </source>
</reference>
<dbReference type="Pfam" id="PF12937">
    <property type="entry name" value="F-box-like"/>
    <property type="match status" value="1"/>
</dbReference>
<dbReference type="Gene3D" id="1.20.1280.50">
    <property type="match status" value="1"/>
</dbReference>
<dbReference type="InterPro" id="IPR045283">
    <property type="entry name" value="AT3G44326-like"/>
</dbReference>
<feature type="transmembrane region" description="Helical" evidence="1">
    <location>
        <begin position="282"/>
        <end position="305"/>
    </location>
</feature>
<dbReference type="EMBL" id="SWLB01000026">
    <property type="protein sequence ID" value="KAF3321809.1"/>
    <property type="molecule type" value="Genomic_DNA"/>
</dbReference>
<name>A0A833VEM9_9POAL</name>
<evidence type="ECO:0000256" key="1">
    <source>
        <dbReference type="SAM" id="Phobius"/>
    </source>
</evidence>
<sequence>MAANIQDLHPDILTCALRRLDGPSLAAVGCASSHLRSLSSDPSIWRDLCLSTWPSLGHPSLLSLLPMSQYQSFFASVFSFPCQFPQSQSLNPLVLPHKLISAVDLHHGENLIFSKVIELDTSSDWFLGSPFRIDTLEEQSSQLVSFTGDISLSELTLSWILIDPESKKALNVSSRRPVTIDRHWYTGETLVRYGMVIHDLLINIVVTCGEDGGHLRGVSMTIEDGDGIGVCGKESLEMLMKAMEATRKWKGNGKEEIEMSRRYDEFVRRRRSRKESKARKECFFDLCCTGVSAVIFLSCLVLVALR</sequence>
<organism evidence="3 4">
    <name type="scientific">Carex littledalei</name>
    <dbReference type="NCBI Taxonomy" id="544730"/>
    <lineage>
        <taxon>Eukaryota</taxon>
        <taxon>Viridiplantae</taxon>
        <taxon>Streptophyta</taxon>
        <taxon>Embryophyta</taxon>
        <taxon>Tracheophyta</taxon>
        <taxon>Spermatophyta</taxon>
        <taxon>Magnoliopsida</taxon>
        <taxon>Liliopsida</taxon>
        <taxon>Poales</taxon>
        <taxon>Cyperaceae</taxon>
        <taxon>Cyperoideae</taxon>
        <taxon>Cariceae</taxon>
        <taxon>Carex</taxon>
        <taxon>Carex subgen. Euthyceras</taxon>
    </lineage>
</organism>
<protein>
    <submittedName>
        <fullName evidence="3">Putative F-box protein</fullName>
    </submittedName>
</protein>
<comment type="caution">
    <text evidence="3">The sequence shown here is derived from an EMBL/GenBank/DDBJ whole genome shotgun (WGS) entry which is preliminary data.</text>
</comment>
<keyword evidence="1" id="KW-0472">Membrane</keyword>
<evidence type="ECO:0000313" key="3">
    <source>
        <dbReference type="EMBL" id="KAF3321809.1"/>
    </source>
</evidence>
<feature type="domain" description="F-box" evidence="2">
    <location>
        <begin position="10"/>
        <end position="51"/>
    </location>
</feature>
<dbReference type="Proteomes" id="UP000623129">
    <property type="component" value="Unassembled WGS sequence"/>
</dbReference>
<dbReference type="InterPro" id="IPR036047">
    <property type="entry name" value="F-box-like_dom_sf"/>
</dbReference>
<gene>
    <name evidence="3" type="ORF">FCM35_KLT14025</name>
</gene>
<keyword evidence="1" id="KW-1133">Transmembrane helix</keyword>
<dbReference type="PANTHER" id="PTHR33736:SF13">
    <property type="entry name" value="OS11G0155100 PROTEIN"/>
    <property type="match status" value="1"/>
</dbReference>
<proteinExistence type="predicted"/>
<dbReference type="OrthoDB" id="671172at2759"/>
<dbReference type="InterPro" id="IPR001810">
    <property type="entry name" value="F-box_dom"/>
</dbReference>
<dbReference type="SUPFAM" id="SSF81383">
    <property type="entry name" value="F-box domain"/>
    <property type="match status" value="1"/>
</dbReference>
<keyword evidence="1" id="KW-0812">Transmembrane</keyword>